<gene>
    <name evidence="1" type="ORF">MML48_9g00008892</name>
</gene>
<dbReference type="Proteomes" id="UP001056778">
    <property type="component" value="Chromosome 9"/>
</dbReference>
<keyword evidence="2" id="KW-1185">Reference proteome</keyword>
<keyword evidence="1" id="KW-0489">Methyltransferase</keyword>
<accession>A0ACB9SIW5</accession>
<sequence>MINQSSIHFEYCTIFVWIFNSIHTFQASTLSTLAVIALFSIKLYRKREHLKNYLTVAHIVYHLFCLTTLCACVGVAAILAKQKNKEFVVMFDFFPLNLCKFMPYEMDVKYNVFIITLHSFLAIISLIAFILTCYNYYASKRDGFEYVKKSNSDLSELSIGSTTNHHYQRPYYEGYSTTSKTDNGQSHTVHPGHWTSDMSNISTTVSSTNSRRPCLGKQTSEEDTETVGLETILPILTVCYLFNHVPVIVLCLFPWFIAPWSVATAALCLGLLQDVLVPLSLGLVDTRFCQWVSNVYRCTDREKLNDKLPQVGLDGKFRPFGTHSTEMEVTQIAHSERQKNFPTVLLGNEPKFPITNGSLYTSVDGRIPIIHNYRRHKDRNVKPIENNLINLGVHATYLKQHQQDLQSTISTATKRDYACSTCDDQKKKQITINMQKKRVSLSQNGINRLGLEISSHKRNMNHLRLSKSEDSLCGKFDQKILLRCEKNEVSDSDDDYFSDTGNVDMTRVSDDESSKSSYSITTEANCDFDFYQTKSETKYDDYETNDFTSSHSHQTFEYLHQEEPKQEIPILQTFKPQMIPRISTSKDNITVVSMEHHLDRANVVKLDVNRNFRITRSNSKRSLENFKAYIDDNTLDSSDTIALPNHTQRSYSYVDLDDTVRNNNVGNKFESAWTGLDLTYTKDVLGGKNNKQMNTSGSVPDLKKIFISDYL</sequence>
<evidence type="ECO:0000313" key="1">
    <source>
        <dbReference type="EMBL" id="KAI4455249.1"/>
    </source>
</evidence>
<keyword evidence="1" id="KW-0808">Transferase</keyword>
<evidence type="ECO:0000313" key="2">
    <source>
        <dbReference type="Proteomes" id="UP001056778"/>
    </source>
</evidence>
<reference evidence="1" key="1">
    <citation type="submission" date="2022-04" db="EMBL/GenBank/DDBJ databases">
        <title>Chromosome-scale genome assembly of Holotrichia oblita Faldermann.</title>
        <authorList>
            <person name="Rongchong L."/>
        </authorList>
    </citation>
    <scope>NUCLEOTIDE SEQUENCE</scope>
    <source>
        <strain evidence="1">81SQS9</strain>
    </source>
</reference>
<name>A0ACB9SIW5_HOLOL</name>
<dbReference type="EMBL" id="CM043023">
    <property type="protein sequence ID" value="KAI4455249.1"/>
    <property type="molecule type" value="Genomic_DNA"/>
</dbReference>
<comment type="caution">
    <text evidence="1">The sequence shown here is derived from an EMBL/GenBank/DDBJ whole genome shotgun (WGS) entry which is preliminary data.</text>
</comment>
<proteinExistence type="predicted"/>
<organism evidence="1 2">
    <name type="scientific">Holotrichia oblita</name>
    <name type="common">Chafer beetle</name>
    <dbReference type="NCBI Taxonomy" id="644536"/>
    <lineage>
        <taxon>Eukaryota</taxon>
        <taxon>Metazoa</taxon>
        <taxon>Ecdysozoa</taxon>
        <taxon>Arthropoda</taxon>
        <taxon>Hexapoda</taxon>
        <taxon>Insecta</taxon>
        <taxon>Pterygota</taxon>
        <taxon>Neoptera</taxon>
        <taxon>Endopterygota</taxon>
        <taxon>Coleoptera</taxon>
        <taxon>Polyphaga</taxon>
        <taxon>Scarabaeiformia</taxon>
        <taxon>Scarabaeidae</taxon>
        <taxon>Melolonthinae</taxon>
        <taxon>Holotrichia</taxon>
    </lineage>
</organism>
<protein>
    <submittedName>
        <fullName evidence="1">Cytosine-specific methyltransferase</fullName>
    </submittedName>
</protein>